<dbReference type="Proteomes" id="UP000886886">
    <property type="component" value="Unassembled WGS sequence"/>
</dbReference>
<dbReference type="NCBIfam" id="TIGR00099">
    <property type="entry name" value="Cof-subfamily"/>
    <property type="match status" value="1"/>
</dbReference>
<accession>A0A9D1D1T9</accession>
<name>A0A9D1D1T9_9FIRM</name>
<dbReference type="Gene3D" id="3.40.50.1000">
    <property type="entry name" value="HAD superfamily/HAD-like"/>
    <property type="match status" value="1"/>
</dbReference>
<dbReference type="InterPro" id="IPR036412">
    <property type="entry name" value="HAD-like_sf"/>
</dbReference>
<dbReference type="InterPro" id="IPR023214">
    <property type="entry name" value="HAD_sf"/>
</dbReference>
<dbReference type="EMBL" id="DVFT01000090">
    <property type="protein sequence ID" value="HIQ96094.1"/>
    <property type="molecule type" value="Genomic_DNA"/>
</dbReference>
<evidence type="ECO:0000313" key="2">
    <source>
        <dbReference type="Proteomes" id="UP000886886"/>
    </source>
</evidence>
<dbReference type="NCBIfam" id="TIGR01484">
    <property type="entry name" value="HAD-SF-IIB"/>
    <property type="match status" value="1"/>
</dbReference>
<sequence>MRKMVCFDLDMTLLDHAVKKIPDSALEAIRQLKGQGHLVVIASGRDMDNELSRPWAKEVEPDAIVHSNGQKVTVGQKVLKEDFMDSGLIRRLTEFAWEHNFCLGFNIGRKGCYVHDEIIRDRERRVFKEPDREFIPVENLFSHSFYAMALFGWNPEETIRAARLVEEHFPELKCPLFSRNEGADVIYRNVSKADGIRTLLEYYGMEEQDVVAFGDSMNDLEMIREAGIGVAMGNAVEALKAEADFVTKPIGEEGIRYGLEKLGLI</sequence>
<dbReference type="PROSITE" id="PS01229">
    <property type="entry name" value="COF_2"/>
    <property type="match status" value="1"/>
</dbReference>
<protein>
    <submittedName>
        <fullName evidence="1">Cof-type HAD-IIB family hydrolase</fullName>
    </submittedName>
</protein>
<dbReference type="PANTHER" id="PTHR10000">
    <property type="entry name" value="PHOSPHOSERINE PHOSPHATASE"/>
    <property type="match status" value="1"/>
</dbReference>
<dbReference type="InterPro" id="IPR000150">
    <property type="entry name" value="Cof"/>
</dbReference>
<reference evidence="1" key="1">
    <citation type="submission" date="2020-10" db="EMBL/GenBank/DDBJ databases">
        <authorList>
            <person name="Gilroy R."/>
        </authorList>
    </citation>
    <scope>NUCLEOTIDE SEQUENCE</scope>
    <source>
        <strain evidence="1">ChiSjej3B21-11622</strain>
    </source>
</reference>
<dbReference type="AlphaFoldDB" id="A0A9D1D1T9"/>
<dbReference type="InterPro" id="IPR006379">
    <property type="entry name" value="HAD-SF_hydro_IIB"/>
</dbReference>
<reference evidence="1" key="2">
    <citation type="journal article" date="2021" name="PeerJ">
        <title>Extensive microbial diversity within the chicken gut microbiome revealed by metagenomics and culture.</title>
        <authorList>
            <person name="Gilroy R."/>
            <person name="Ravi A."/>
            <person name="Getino M."/>
            <person name="Pursley I."/>
            <person name="Horton D.L."/>
            <person name="Alikhan N.F."/>
            <person name="Baker D."/>
            <person name="Gharbi K."/>
            <person name="Hall N."/>
            <person name="Watson M."/>
            <person name="Adriaenssens E.M."/>
            <person name="Foster-Nyarko E."/>
            <person name="Jarju S."/>
            <person name="Secka A."/>
            <person name="Antonio M."/>
            <person name="Oren A."/>
            <person name="Chaudhuri R.R."/>
            <person name="La Ragione R."/>
            <person name="Hildebrand F."/>
            <person name="Pallen M.J."/>
        </authorList>
    </citation>
    <scope>NUCLEOTIDE SEQUENCE</scope>
    <source>
        <strain evidence="1">ChiSjej3B21-11622</strain>
    </source>
</reference>
<dbReference type="PANTHER" id="PTHR10000:SF25">
    <property type="entry name" value="PHOSPHATASE YKRA-RELATED"/>
    <property type="match status" value="1"/>
</dbReference>
<dbReference type="Gene3D" id="3.30.1240.10">
    <property type="match status" value="1"/>
</dbReference>
<dbReference type="SFLD" id="SFLDG01140">
    <property type="entry name" value="C2.B:_Phosphomannomutase_and_P"/>
    <property type="match status" value="1"/>
</dbReference>
<dbReference type="GO" id="GO:0005829">
    <property type="term" value="C:cytosol"/>
    <property type="evidence" value="ECO:0007669"/>
    <property type="project" value="TreeGrafter"/>
</dbReference>
<dbReference type="GO" id="GO:0016791">
    <property type="term" value="F:phosphatase activity"/>
    <property type="evidence" value="ECO:0007669"/>
    <property type="project" value="TreeGrafter"/>
</dbReference>
<keyword evidence="1" id="KW-0378">Hydrolase</keyword>
<organism evidence="1 2">
    <name type="scientific">Candidatus Limivivens merdigallinarum</name>
    <dbReference type="NCBI Taxonomy" id="2840859"/>
    <lineage>
        <taxon>Bacteria</taxon>
        <taxon>Bacillati</taxon>
        <taxon>Bacillota</taxon>
        <taxon>Clostridia</taxon>
        <taxon>Lachnospirales</taxon>
        <taxon>Lachnospiraceae</taxon>
        <taxon>Lachnospiraceae incertae sedis</taxon>
        <taxon>Candidatus Limivivens</taxon>
    </lineage>
</organism>
<comment type="caution">
    <text evidence="1">The sequence shown here is derived from an EMBL/GenBank/DDBJ whole genome shotgun (WGS) entry which is preliminary data.</text>
</comment>
<dbReference type="GO" id="GO:0000287">
    <property type="term" value="F:magnesium ion binding"/>
    <property type="evidence" value="ECO:0007669"/>
    <property type="project" value="TreeGrafter"/>
</dbReference>
<gene>
    <name evidence="1" type="ORF">IAB26_05995</name>
</gene>
<proteinExistence type="predicted"/>
<dbReference type="SUPFAM" id="SSF56784">
    <property type="entry name" value="HAD-like"/>
    <property type="match status" value="1"/>
</dbReference>
<dbReference type="SFLD" id="SFLDS00003">
    <property type="entry name" value="Haloacid_Dehalogenase"/>
    <property type="match status" value="1"/>
</dbReference>
<evidence type="ECO:0000313" key="1">
    <source>
        <dbReference type="EMBL" id="HIQ96094.1"/>
    </source>
</evidence>
<dbReference type="Pfam" id="PF08282">
    <property type="entry name" value="Hydrolase_3"/>
    <property type="match status" value="1"/>
</dbReference>